<name>A0A227J2L7_VIBPH</name>
<feature type="transmembrane region" description="Helical" evidence="1">
    <location>
        <begin position="6"/>
        <end position="29"/>
    </location>
</feature>
<keyword evidence="1" id="KW-0812">Transmembrane</keyword>
<accession>A0A227J2L7</accession>
<organism evidence="2 3">
    <name type="scientific">Vibrio parahaemolyticus</name>
    <dbReference type="NCBI Taxonomy" id="670"/>
    <lineage>
        <taxon>Bacteria</taxon>
        <taxon>Pseudomonadati</taxon>
        <taxon>Pseudomonadota</taxon>
        <taxon>Gammaproteobacteria</taxon>
        <taxon>Vibrionales</taxon>
        <taxon>Vibrionaceae</taxon>
        <taxon>Vibrio</taxon>
    </lineage>
</organism>
<feature type="non-terminal residue" evidence="2">
    <location>
        <position position="77"/>
    </location>
</feature>
<reference evidence="2 3" key="1">
    <citation type="journal article" date="2017" name="Appl. Environ. Microbiol.">
        <title>Parallel evolution of two clades of a major Atlantic endemic Vibrio parahaemolyticus pathogen lineage by independent acquisition of related pathogenicity islands.</title>
        <authorList>
            <person name="Xu F."/>
            <person name="Gonzalez-Escalona N."/>
            <person name="Drees K.P."/>
            <person name="Sebra R.P."/>
            <person name="Cooper V.S."/>
            <person name="Jones S.H."/>
            <person name="Whistler C.A."/>
        </authorList>
    </citation>
    <scope>NUCLEOTIDE SEQUENCE [LARGE SCALE GENOMIC DNA]</scope>
    <source>
        <strain evidence="2 3">MAVP-3</strain>
    </source>
</reference>
<keyword evidence="1" id="KW-1133">Transmembrane helix</keyword>
<gene>
    <name evidence="2" type="ORF">CA163_32585</name>
</gene>
<feature type="transmembrane region" description="Helical" evidence="1">
    <location>
        <begin position="56"/>
        <end position="76"/>
    </location>
</feature>
<proteinExistence type="predicted"/>
<evidence type="ECO:0000313" key="3">
    <source>
        <dbReference type="Proteomes" id="UP000214596"/>
    </source>
</evidence>
<sequence>MDRLSITTHLIAVLTAFSAFTMPIALEVINRVKSRYRSAYYMDALEDIMGFKIRSLFGQLILMLIFLLLFSLIVSAL</sequence>
<protein>
    <submittedName>
        <fullName evidence="2">Uncharacterized protein</fullName>
    </submittedName>
</protein>
<dbReference type="Proteomes" id="UP000214596">
    <property type="component" value="Unassembled WGS sequence"/>
</dbReference>
<dbReference type="AlphaFoldDB" id="A0A227J2L7"/>
<dbReference type="EMBL" id="NIXT01004079">
    <property type="protein sequence ID" value="OXE28685.1"/>
    <property type="molecule type" value="Genomic_DNA"/>
</dbReference>
<evidence type="ECO:0000256" key="1">
    <source>
        <dbReference type="SAM" id="Phobius"/>
    </source>
</evidence>
<evidence type="ECO:0000313" key="2">
    <source>
        <dbReference type="EMBL" id="OXE28685.1"/>
    </source>
</evidence>
<comment type="caution">
    <text evidence="2">The sequence shown here is derived from an EMBL/GenBank/DDBJ whole genome shotgun (WGS) entry which is preliminary data.</text>
</comment>
<keyword evidence="1" id="KW-0472">Membrane</keyword>